<evidence type="ECO:0000259" key="2">
    <source>
        <dbReference type="Pfam" id="PF00171"/>
    </source>
</evidence>
<keyword evidence="4" id="KW-1185">Reference proteome</keyword>
<gene>
    <name evidence="3" type="ORF">ACFQBQ_16000</name>
</gene>
<comment type="caution">
    <text evidence="3">The sequence shown here is derived from an EMBL/GenBank/DDBJ whole genome shotgun (WGS) entry which is preliminary data.</text>
</comment>
<evidence type="ECO:0000313" key="3">
    <source>
        <dbReference type="EMBL" id="MFC6647050.1"/>
    </source>
</evidence>
<name>A0ABW1ZC56_9BACT</name>
<dbReference type="Proteomes" id="UP001596391">
    <property type="component" value="Unassembled WGS sequence"/>
</dbReference>
<dbReference type="PANTHER" id="PTHR11699">
    <property type="entry name" value="ALDEHYDE DEHYDROGENASE-RELATED"/>
    <property type="match status" value="1"/>
</dbReference>
<dbReference type="RefSeq" id="WP_390236516.1">
    <property type="nucleotide sequence ID" value="NZ_JBHSWI010000001.1"/>
</dbReference>
<evidence type="ECO:0000313" key="4">
    <source>
        <dbReference type="Proteomes" id="UP001596391"/>
    </source>
</evidence>
<keyword evidence="1" id="KW-0560">Oxidoreductase</keyword>
<protein>
    <submittedName>
        <fullName evidence="3">Aldehyde dehydrogenase family protein</fullName>
    </submittedName>
</protein>
<dbReference type="InterPro" id="IPR015590">
    <property type="entry name" value="Aldehyde_DH_dom"/>
</dbReference>
<dbReference type="Pfam" id="PF00171">
    <property type="entry name" value="Aldedh"/>
    <property type="match status" value="1"/>
</dbReference>
<dbReference type="InterPro" id="IPR016161">
    <property type="entry name" value="Ald_DH/histidinol_DH"/>
</dbReference>
<dbReference type="InterPro" id="IPR016162">
    <property type="entry name" value="Ald_DH_N"/>
</dbReference>
<reference evidence="4" key="1">
    <citation type="journal article" date="2019" name="Int. J. Syst. Evol. Microbiol.">
        <title>The Global Catalogue of Microorganisms (GCM) 10K type strain sequencing project: providing services to taxonomists for standard genome sequencing and annotation.</title>
        <authorList>
            <consortium name="The Broad Institute Genomics Platform"/>
            <consortium name="The Broad Institute Genome Sequencing Center for Infectious Disease"/>
            <person name="Wu L."/>
            <person name="Ma J."/>
        </authorList>
    </citation>
    <scope>NUCLEOTIDE SEQUENCE [LARGE SCALE GENOMIC DNA]</scope>
    <source>
        <strain evidence="4">CGMCC 1.16026</strain>
    </source>
</reference>
<dbReference type="Gene3D" id="3.40.605.10">
    <property type="entry name" value="Aldehyde Dehydrogenase, Chain A, domain 1"/>
    <property type="match status" value="1"/>
</dbReference>
<feature type="domain" description="Aldehyde dehydrogenase" evidence="2">
    <location>
        <begin position="66"/>
        <end position="256"/>
    </location>
</feature>
<sequence>MYEYLVPKWFHDEVKAKPVQALPEPEVETTDEPADAFGIDRTVKLYIGGKQARPDSGYSYPVYGRDGKQVGEAPLGSRKDIRNAVEAARAATKWGKNTAHGRAQVLYFLAENLVQRREEIVAKLAQFVGPEQAAIELDYTVERTFAYAGWCDKYEGSVHNPPMRMVTLAMKEAIGTIGILAPDDAPLLGLMSLVLPAVAMGNTVIAVPSERTATLMGELYQVFDTSDLPGGVVNFVSGKASELGKTLAEHDDIDAVWSFRDEAASTQAKALSIGNLKQIWTNEGRQIDWFNPAEAEGRWFLRHATQVKNVWVPYGE</sequence>
<organism evidence="3 4">
    <name type="scientific">Granulicella cerasi</name>
    <dbReference type="NCBI Taxonomy" id="741063"/>
    <lineage>
        <taxon>Bacteria</taxon>
        <taxon>Pseudomonadati</taxon>
        <taxon>Acidobacteriota</taxon>
        <taxon>Terriglobia</taxon>
        <taxon>Terriglobales</taxon>
        <taxon>Acidobacteriaceae</taxon>
        <taxon>Granulicella</taxon>
    </lineage>
</organism>
<proteinExistence type="predicted"/>
<dbReference type="SUPFAM" id="SSF53720">
    <property type="entry name" value="ALDH-like"/>
    <property type="match status" value="1"/>
</dbReference>
<evidence type="ECO:0000256" key="1">
    <source>
        <dbReference type="ARBA" id="ARBA00023002"/>
    </source>
</evidence>
<dbReference type="EMBL" id="JBHSWI010000001">
    <property type="protein sequence ID" value="MFC6647050.1"/>
    <property type="molecule type" value="Genomic_DNA"/>
</dbReference>
<accession>A0ABW1ZC56</accession>